<proteinExistence type="predicted"/>
<comment type="caution">
    <text evidence="1">The sequence shown here is derived from an EMBL/GenBank/DDBJ whole genome shotgun (WGS) entry which is preliminary data.</text>
</comment>
<protein>
    <submittedName>
        <fullName evidence="1">Uncharacterized protein</fullName>
    </submittedName>
</protein>
<organism evidence="1 2">
    <name type="scientific">Camellia lanceoleosa</name>
    <dbReference type="NCBI Taxonomy" id="1840588"/>
    <lineage>
        <taxon>Eukaryota</taxon>
        <taxon>Viridiplantae</taxon>
        <taxon>Streptophyta</taxon>
        <taxon>Embryophyta</taxon>
        <taxon>Tracheophyta</taxon>
        <taxon>Spermatophyta</taxon>
        <taxon>Magnoliopsida</taxon>
        <taxon>eudicotyledons</taxon>
        <taxon>Gunneridae</taxon>
        <taxon>Pentapetalae</taxon>
        <taxon>asterids</taxon>
        <taxon>Ericales</taxon>
        <taxon>Theaceae</taxon>
        <taxon>Camellia</taxon>
    </lineage>
</organism>
<accession>A0ACC0HLN1</accession>
<dbReference type="EMBL" id="CM045761">
    <property type="protein sequence ID" value="KAI8014026.1"/>
    <property type="molecule type" value="Genomic_DNA"/>
</dbReference>
<evidence type="ECO:0000313" key="1">
    <source>
        <dbReference type="EMBL" id="KAI8014026.1"/>
    </source>
</evidence>
<keyword evidence="2" id="KW-1185">Reference proteome</keyword>
<reference evidence="1 2" key="1">
    <citation type="journal article" date="2022" name="Plant J.">
        <title>Chromosome-level genome of Camellia lanceoleosa provides a valuable resource for understanding genome evolution and self-incompatibility.</title>
        <authorList>
            <person name="Gong W."/>
            <person name="Xiao S."/>
            <person name="Wang L."/>
            <person name="Liao Z."/>
            <person name="Chang Y."/>
            <person name="Mo W."/>
            <person name="Hu G."/>
            <person name="Li W."/>
            <person name="Zhao G."/>
            <person name="Zhu H."/>
            <person name="Hu X."/>
            <person name="Ji K."/>
            <person name="Xiang X."/>
            <person name="Song Q."/>
            <person name="Yuan D."/>
            <person name="Jin S."/>
            <person name="Zhang L."/>
        </authorList>
    </citation>
    <scope>NUCLEOTIDE SEQUENCE [LARGE SCALE GENOMIC DNA]</scope>
    <source>
        <strain evidence="1">SQ_2022a</strain>
    </source>
</reference>
<sequence>MEEIAEILPCEPRLESSIGSERRGRVWKKKKREGEREKGV</sequence>
<evidence type="ECO:0000313" key="2">
    <source>
        <dbReference type="Proteomes" id="UP001060215"/>
    </source>
</evidence>
<dbReference type="Proteomes" id="UP001060215">
    <property type="component" value="Chromosome 4"/>
</dbReference>
<name>A0ACC0HLN1_9ERIC</name>
<gene>
    <name evidence="1" type="ORF">LOK49_LG05G00500</name>
</gene>